<dbReference type="OMA" id="TSTGPHM"/>
<dbReference type="InterPro" id="IPR036392">
    <property type="entry name" value="PLAT/LH2_dom_sf"/>
</dbReference>
<dbReference type="GO" id="GO:0009409">
    <property type="term" value="P:response to cold"/>
    <property type="evidence" value="ECO:0007669"/>
    <property type="project" value="EnsemblPlants"/>
</dbReference>
<evidence type="ECO:0000259" key="4">
    <source>
        <dbReference type="PROSITE" id="PS50095"/>
    </source>
</evidence>
<dbReference type="Gramene" id="ESQ53222">
    <property type="protein sequence ID" value="ESQ53222"/>
    <property type="gene ID" value="EUTSA_v10026128mg"/>
</dbReference>
<dbReference type="CDD" id="cd01754">
    <property type="entry name" value="PLAT_plant_stress"/>
    <property type="match status" value="1"/>
</dbReference>
<dbReference type="GO" id="GO:0009414">
    <property type="term" value="P:response to water deprivation"/>
    <property type="evidence" value="ECO:0007669"/>
    <property type="project" value="EnsemblPlants"/>
</dbReference>
<gene>
    <name evidence="5" type="ORF">EUTSA_v10026128mg</name>
</gene>
<keyword evidence="6" id="KW-1185">Reference proteome</keyword>
<dbReference type="InterPro" id="IPR001024">
    <property type="entry name" value="PLAT/LH2_dom"/>
</dbReference>
<evidence type="ECO:0000256" key="3">
    <source>
        <dbReference type="SAM" id="Phobius"/>
    </source>
</evidence>
<dbReference type="GO" id="GO:0005886">
    <property type="term" value="C:plasma membrane"/>
    <property type="evidence" value="ECO:0007669"/>
    <property type="project" value="EnsemblPlants"/>
</dbReference>
<dbReference type="eggNOG" id="ENOG502RZE1">
    <property type="taxonomic scope" value="Eukaryota"/>
</dbReference>
<dbReference type="AlphaFoldDB" id="V4MDD9"/>
<dbReference type="GO" id="GO:0070300">
    <property type="term" value="F:phosphatidic acid binding"/>
    <property type="evidence" value="ECO:0007669"/>
    <property type="project" value="EnsemblPlants"/>
</dbReference>
<dbReference type="KEGG" id="eus:EUTSA_v10026128mg"/>
<evidence type="ECO:0000313" key="5">
    <source>
        <dbReference type="EMBL" id="ESQ53222.1"/>
    </source>
</evidence>
<dbReference type="GO" id="GO:0005783">
    <property type="term" value="C:endoplasmic reticulum"/>
    <property type="evidence" value="ECO:0007669"/>
    <property type="project" value="EnsemblPlants"/>
</dbReference>
<feature type="compositionally biased region" description="Basic residues" evidence="2">
    <location>
        <begin position="37"/>
        <end position="52"/>
    </location>
</feature>
<evidence type="ECO:0000256" key="1">
    <source>
        <dbReference type="PROSITE-ProRule" id="PRU00152"/>
    </source>
</evidence>
<dbReference type="SUPFAM" id="SSF49723">
    <property type="entry name" value="Lipase/lipooxygenase domain (PLAT/LH2 domain)"/>
    <property type="match status" value="1"/>
</dbReference>
<dbReference type="Gene3D" id="2.60.60.20">
    <property type="entry name" value="PLAT/LH2 domain"/>
    <property type="match status" value="1"/>
</dbReference>
<evidence type="ECO:0000256" key="2">
    <source>
        <dbReference type="SAM" id="MobiDB-lite"/>
    </source>
</evidence>
<protein>
    <recommendedName>
        <fullName evidence="4">PLAT domain-containing protein</fullName>
    </recommendedName>
</protein>
<keyword evidence="3" id="KW-1133">Transmembrane helix</keyword>
<dbReference type="PROSITE" id="PS50095">
    <property type="entry name" value="PLAT"/>
    <property type="match status" value="1"/>
</dbReference>
<keyword evidence="3" id="KW-0812">Transmembrane</keyword>
<sequence>MLTDSPSIRTIAHIITVKNPPREQYTLLRKHEITTPRKTKNQKRKQSAHREKKSPMARRDVLLPFLLLLVTVSAVAFADDEPDCVYTFYLRTGSIWKAGTDSIASARIYDKYGDYIGIRNLEAWGGLMGPDYNYFERGNLDIFSGRAPCLPSPICALNLTSDGSGDHHGWYVNYVEVTMTGVHAQCSTNNFEIEQWLATDTSPYELTAVRNNCPVSLRDTVSRVGSEIRKGLSWVV</sequence>
<dbReference type="Proteomes" id="UP000030689">
    <property type="component" value="Unassembled WGS sequence"/>
</dbReference>
<dbReference type="PANTHER" id="PTHR31718">
    <property type="entry name" value="PLAT DOMAIN-CONTAINING PROTEIN"/>
    <property type="match status" value="1"/>
</dbReference>
<reference evidence="5 6" key="1">
    <citation type="journal article" date="2013" name="Front. Plant Sci.">
        <title>The Reference Genome of the Halophytic Plant Eutrema salsugineum.</title>
        <authorList>
            <person name="Yang R."/>
            <person name="Jarvis D.E."/>
            <person name="Chen H."/>
            <person name="Beilstein M.A."/>
            <person name="Grimwood J."/>
            <person name="Jenkins J."/>
            <person name="Shu S."/>
            <person name="Prochnik S."/>
            <person name="Xin M."/>
            <person name="Ma C."/>
            <person name="Schmutz J."/>
            <person name="Wing R.A."/>
            <person name="Mitchell-Olds T."/>
            <person name="Schumaker K.S."/>
            <person name="Wang X."/>
        </authorList>
    </citation>
    <scope>NUCLEOTIDE SEQUENCE [LARGE SCALE GENOMIC DNA]</scope>
</reference>
<organism evidence="5 6">
    <name type="scientific">Eutrema salsugineum</name>
    <name type="common">Saltwater cress</name>
    <name type="synonym">Sisymbrium salsugineum</name>
    <dbReference type="NCBI Taxonomy" id="72664"/>
    <lineage>
        <taxon>Eukaryota</taxon>
        <taxon>Viridiplantae</taxon>
        <taxon>Streptophyta</taxon>
        <taxon>Embryophyta</taxon>
        <taxon>Tracheophyta</taxon>
        <taxon>Spermatophyta</taxon>
        <taxon>Magnoliopsida</taxon>
        <taxon>eudicotyledons</taxon>
        <taxon>Gunneridae</taxon>
        <taxon>Pentapetalae</taxon>
        <taxon>rosids</taxon>
        <taxon>malvids</taxon>
        <taxon>Brassicales</taxon>
        <taxon>Brassicaceae</taxon>
        <taxon>Eutremeae</taxon>
        <taxon>Eutrema</taxon>
    </lineage>
</organism>
<accession>V4MDD9</accession>
<proteinExistence type="predicted"/>
<feature type="transmembrane region" description="Helical" evidence="3">
    <location>
        <begin position="61"/>
        <end position="78"/>
    </location>
</feature>
<dbReference type="EMBL" id="KI517384">
    <property type="protein sequence ID" value="ESQ53222.1"/>
    <property type="molecule type" value="Genomic_DNA"/>
</dbReference>
<dbReference type="PANTHER" id="PTHR31718:SF61">
    <property type="entry name" value="PLAT DOMAIN-CONTAINING PROTEIN 1"/>
    <property type="match status" value="1"/>
</dbReference>
<dbReference type="Pfam" id="PF01477">
    <property type="entry name" value="PLAT"/>
    <property type="match status" value="1"/>
</dbReference>
<evidence type="ECO:0000313" key="6">
    <source>
        <dbReference type="Proteomes" id="UP000030689"/>
    </source>
</evidence>
<dbReference type="GO" id="GO:0009651">
    <property type="term" value="P:response to salt stress"/>
    <property type="evidence" value="ECO:0007669"/>
    <property type="project" value="EnsemblPlants"/>
</dbReference>
<keyword evidence="3" id="KW-0472">Membrane</keyword>
<dbReference type="STRING" id="72664.V4MDD9"/>
<name>V4MDD9_EUTSA</name>
<feature type="region of interest" description="Disordered" evidence="2">
    <location>
        <begin position="29"/>
        <end position="55"/>
    </location>
</feature>
<comment type="caution">
    <text evidence="1">Lacks conserved residue(s) required for the propagation of feature annotation.</text>
</comment>
<feature type="domain" description="PLAT" evidence="4">
    <location>
        <begin position="84"/>
        <end position="211"/>
    </location>
</feature>